<evidence type="ECO:0000313" key="2">
    <source>
        <dbReference type="EMBL" id="EJW95910.1"/>
    </source>
</evidence>
<proteinExistence type="predicted"/>
<dbReference type="NCBIfam" id="TIGR01446">
    <property type="entry name" value="DnaD_dom"/>
    <property type="match status" value="1"/>
</dbReference>
<dbReference type="Pfam" id="PF07261">
    <property type="entry name" value="DnaB_2"/>
    <property type="match status" value="1"/>
</dbReference>
<dbReference type="SUPFAM" id="SSF158499">
    <property type="entry name" value="DnaD domain-like"/>
    <property type="match status" value="1"/>
</dbReference>
<comment type="caution">
    <text evidence="2">The sequence shown here is derived from an EMBL/GenBank/DDBJ whole genome shotgun (WGS) entry which is preliminary data.</text>
</comment>
<gene>
    <name evidence="2" type="ORF">EVA_15983</name>
</gene>
<accession>J9C7S2</accession>
<dbReference type="InterPro" id="IPR006343">
    <property type="entry name" value="DnaB/C_C"/>
</dbReference>
<dbReference type="Gene3D" id="1.10.10.630">
    <property type="entry name" value="DnaD domain-like"/>
    <property type="match status" value="1"/>
</dbReference>
<feature type="non-terminal residue" evidence="2">
    <location>
        <position position="193"/>
    </location>
</feature>
<name>J9C7S2_9ZZZZ</name>
<feature type="domain" description="DnaB/C C-terminal" evidence="1">
    <location>
        <begin position="142"/>
        <end position="193"/>
    </location>
</feature>
<sequence>MFKMGQFEVYNSFPGGFTIISNHFLDCYMPSANGEFVKIYLYMLRHACQEKTYLEISSIADVFNCTEADIHRALRYWKKVGALDADFDANGNLSRVTFCFSQPSGKESAKDPQEKPEAVKSTLTPDKIQALKGNEEVRQLLFIAEQYLGKPLTPTDMETLLYLYDEVGLSGELMEYLIEYCVSKGSTSMAYIK</sequence>
<dbReference type="AlphaFoldDB" id="J9C7S2"/>
<dbReference type="EMBL" id="AMCI01005554">
    <property type="protein sequence ID" value="EJW95910.1"/>
    <property type="molecule type" value="Genomic_DNA"/>
</dbReference>
<dbReference type="InterPro" id="IPR034829">
    <property type="entry name" value="DnaD-like_sf"/>
</dbReference>
<organism evidence="2">
    <name type="scientific">gut metagenome</name>
    <dbReference type="NCBI Taxonomy" id="749906"/>
    <lineage>
        <taxon>unclassified sequences</taxon>
        <taxon>metagenomes</taxon>
        <taxon>organismal metagenomes</taxon>
    </lineage>
</organism>
<evidence type="ECO:0000259" key="1">
    <source>
        <dbReference type="Pfam" id="PF07261"/>
    </source>
</evidence>
<protein>
    <submittedName>
        <fullName evidence="2">DnaD and phage-associated domain protein</fullName>
    </submittedName>
</protein>
<reference evidence="2" key="1">
    <citation type="journal article" date="2012" name="PLoS ONE">
        <title>Gene sets for utilization of primary and secondary nutrition supplies in the distal gut of endangered iberian lynx.</title>
        <authorList>
            <person name="Alcaide M."/>
            <person name="Messina E."/>
            <person name="Richter M."/>
            <person name="Bargiela R."/>
            <person name="Peplies J."/>
            <person name="Huws S.A."/>
            <person name="Newbold C.J."/>
            <person name="Golyshin P.N."/>
            <person name="Simon M.A."/>
            <person name="Lopez G."/>
            <person name="Yakimov M.M."/>
            <person name="Ferrer M."/>
        </authorList>
    </citation>
    <scope>NUCLEOTIDE SEQUENCE</scope>
</reference>